<keyword evidence="1" id="KW-0732">Signal</keyword>
<dbReference type="Proteomes" id="UP000244309">
    <property type="component" value="Unassembled WGS sequence"/>
</dbReference>
<dbReference type="EMBL" id="PKFO01000003">
    <property type="protein sequence ID" value="PVH20276.1"/>
    <property type="molecule type" value="Genomic_DNA"/>
</dbReference>
<proteinExistence type="predicted"/>
<protein>
    <submittedName>
        <fullName evidence="2">Uncharacterized protein</fullName>
    </submittedName>
</protein>
<dbReference type="AlphaFoldDB" id="A0A2V1ARX3"/>
<gene>
    <name evidence="2" type="ORF">CXQ85_002061</name>
</gene>
<feature type="chain" id="PRO_5016166380" evidence="1">
    <location>
        <begin position="20"/>
        <end position="122"/>
    </location>
</feature>
<evidence type="ECO:0000256" key="1">
    <source>
        <dbReference type="SAM" id="SignalP"/>
    </source>
</evidence>
<organism evidence="2 3">
    <name type="scientific">Candidozyma haemuli</name>
    <dbReference type="NCBI Taxonomy" id="45357"/>
    <lineage>
        <taxon>Eukaryota</taxon>
        <taxon>Fungi</taxon>
        <taxon>Dikarya</taxon>
        <taxon>Ascomycota</taxon>
        <taxon>Saccharomycotina</taxon>
        <taxon>Pichiomycetes</taxon>
        <taxon>Metschnikowiaceae</taxon>
        <taxon>Candidozyma</taxon>
    </lineage>
</organism>
<keyword evidence="3" id="KW-1185">Reference proteome</keyword>
<dbReference type="OrthoDB" id="4094838at2759"/>
<name>A0A2V1ARX3_9ASCO</name>
<dbReference type="VEuPathDB" id="FungiDB:CXQ85_002061"/>
<evidence type="ECO:0000313" key="3">
    <source>
        <dbReference type="Proteomes" id="UP000244309"/>
    </source>
</evidence>
<accession>A0A2V1ARX3</accession>
<evidence type="ECO:0000313" key="2">
    <source>
        <dbReference type="EMBL" id="PVH20276.1"/>
    </source>
</evidence>
<sequence>MHFSKVIITGLAASTAVSATPVATTELAKRDVVETLLTDVTDLLGTVVKDVTVILADAGLNVTQILDPILKPLDLKKREEQEQVALQARDVSAVLNDVGDLVSDILKDVGKITTDGLGLIGL</sequence>
<reference evidence="2 3" key="1">
    <citation type="submission" date="2017-12" db="EMBL/GenBank/DDBJ databases">
        <title>Genome Sequence of a Multidrug-Resistant Candida haemulonii Isolate from a Patient with Chronic Leg Ulcers in Israel.</title>
        <authorList>
            <person name="Chow N.A."/>
            <person name="Gade L."/>
            <person name="Batra D."/>
            <person name="Rowe L.A."/>
            <person name="Ben-Ami R."/>
            <person name="Loparev V.N."/>
            <person name="Litvintseva A.P."/>
        </authorList>
    </citation>
    <scope>NUCLEOTIDE SEQUENCE [LARGE SCALE GENOMIC DNA]</scope>
    <source>
        <strain evidence="2 3">B11899</strain>
    </source>
</reference>
<dbReference type="RefSeq" id="XP_025341216.1">
    <property type="nucleotide sequence ID" value="XM_025485751.1"/>
</dbReference>
<feature type="signal peptide" evidence="1">
    <location>
        <begin position="1"/>
        <end position="19"/>
    </location>
</feature>
<dbReference type="GeneID" id="37007392"/>
<comment type="caution">
    <text evidence="2">The sequence shown here is derived from an EMBL/GenBank/DDBJ whole genome shotgun (WGS) entry which is preliminary data.</text>
</comment>